<dbReference type="InterPro" id="IPR029058">
    <property type="entry name" value="AB_hydrolase_fold"/>
</dbReference>
<feature type="region of interest" description="Disordered" evidence="1">
    <location>
        <begin position="348"/>
        <end position="399"/>
    </location>
</feature>
<feature type="compositionally biased region" description="Basic residues" evidence="1">
    <location>
        <begin position="381"/>
        <end position="399"/>
    </location>
</feature>
<keyword evidence="2" id="KW-0472">Membrane</keyword>
<evidence type="ECO:0000256" key="1">
    <source>
        <dbReference type="SAM" id="MobiDB-lite"/>
    </source>
</evidence>
<comment type="caution">
    <text evidence="3">The sequence shown here is derived from an EMBL/GenBank/DDBJ whole genome shotgun (WGS) entry which is preliminary data.</text>
</comment>
<dbReference type="RefSeq" id="WP_167929094.1">
    <property type="nucleotide sequence ID" value="NZ_JAATVY010000049.1"/>
</dbReference>
<dbReference type="Pfam" id="PF00756">
    <property type="entry name" value="Esterase"/>
    <property type="match status" value="1"/>
</dbReference>
<sequence length="399" mass="42485">MSPTSPLLQVLTAVYAVAAAVGTALLWERMRGWWRWPTRVLALACCLVLAFAVAGVAVNRKLHMYTAWGQFFGDNRAAAPLDPVAQPHSPGATAGRLVEITITGRRSGIRLPAYVYLPPSYDSSTARLPVIEALAGFPGTPQTWFDVADPRKVAEKEIKAGRMPPTIMVFPVQHPSPTQDSECVDAAGGAQFDTYLSLDLQDYVNAHFRTRTDRAGWGIFGFSTGGFCAANLALRHPDRYAAAVSFSGYYTAITDRTTGDLYHGDGHLRDENSPLWRVNNLPVPSLALYLACARDDVKGFAQLQSMAAAARSPLRVTTAYAPTGGHTGGVWRVLAPAAFDWMAAQLAGPASDGPADRDSAPDAAAEGISGLAPAPGFGRSPKPRRPAPAPSHHRAAAVG</sequence>
<organism evidence="3 4">
    <name type="scientific">Planosporangium thailandense</name>
    <dbReference type="NCBI Taxonomy" id="765197"/>
    <lineage>
        <taxon>Bacteria</taxon>
        <taxon>Bacillati</taxon>
        <taxon>Actinomycetota</taxon>
        <taxon>Actinomycetes</taxon>
        <taxon>Micromonosporales</taxon>
        <taxon>Micromonosporaceae</taxon>
        <taxon>Planosporangium</taxon>
    </lineage>
</organism>
<dbReference type="InterPro" id="IPR000801">
    <property type="entry name" value="Esterase-like"/>
</dbReference>
<dbReference type="Gene3D" id="3.40.50.1820">
    <property type="entry name" value="alpha/beta hydrolase"/>
    <property type="match status" value="1"/>
</dbReference>
<evidence type="ECO:0000256" key="2">
    <source>
        <dbReference type="SAM" id="Phobius"/>
    </source>
</evidence>
<protein>
    <submittedName>
        <fullName evidence="3">Esterase</fullName>
    </submittedName>
</protein>
<feature type="transmembrane region" description="Helical" evidence="2">
    <location>
        <begin position="6"/>
        <end position="27"/>
    </location>
</feature>
<name>A0ABX0Y6Z6_9ACTN</name>
<keyword evidence="4" id="KW-1185">Reference proteome</keyword>
<evidence type="ECO:0000313" key="4">
    <source>
        <dbReference type="Proteomes" id="UP000722989"/>
    </source>
</evidence>
<feature type="transmembrane region" description="Helical" evidence="2">
    <location>
        <begin position="39"/>
        <end position="58"/>
    </location>
</feature>
<dbReference type="InterPro" id="IPR050583">
    <property type="entry name" value="Mycobacterial_A85_antigen"/>
</dbReference>
<dbReference type="EMBL" id="JAATVY010000049">
    <property type="protein sequence ID" value="NJC74190.1"/>
    <property type="molecule type" value="Genomic_DNA"/>
</dbReference>
<dbReference type="Proteomes" id="UP000722989">
    <property type="component" value="Unassembled WGS sequence"/>
</dbReference>
<reference evidence="3 4" key="1">
    <citation type="submission" date="2020-03" db="EMBL/GenBank/DDBJ databases">
        <title>WGS of the type strain of Planosporangium spp.</title>
        <authorList>
            <person name="Thawai C."/>
        </authorList>
    </citation>
    <scope>NUCLEOTIDE SEQUENCE [LARGE SCALE GENOMIC DNA]</scope>
    <source>
        <strain evidence="3 4">TBRC 5610</strain>
    </source>
</reference>
<accession>A0ABX0Y6Z6</accession>
<keyword evidence="2" id="KW-1133">Transmembrane helix</keyword>
<dbReference type="PANTHER" id="PTHR48098">
    <property type="entry name" value="ENTEROCHELIN ESTERASE-RELATED"/>
    <property type="match status" value="1"/>
</dbReference>
<dbReference type="PANTHER" id="PTHR48098:SF1">
    <property type="entry name" value="DIACYLGLYCEROL ACYLTRANSFERASE_MYCOLYLTRANSFERASE AG85A"/>
    <property type="match status" value="1"/>
</dbReference>
<gene>
    <name evidence="3" type="ORF">HC031_31415</name>
</gene>
<proteinExistence type="predicted"/>
<keyword evidence="2" id="KW-0812">Transmembrane</keyword>
<evidence type="ECO:0000313" key="3">
    <source>
        <dbReference type="EMBL" id="NJC74190.1"/>
    </source>
</evidence>
<dbReference type="SUPFAM" id="SSF53474">
    <property type="entry name" value="alpha/beta-Hydrolases"/>
    <property type="match status" value="1"/>
</dbReference>